<accession>A0A7G5FFV7</accession>
<name>A0A7G5FFV7_9CORY</name>
<dbReference type="InterPro" id="IPR017517">
    <property type="entry name" value="Maleyloyr_isom"/>
</dbReference>
<dbReference type="NCBIfam" id="TIGR03085">
    <property type="entry name" value="TIGR03085 family metal-binding protein"/>
    <property type="match status" value="1"/>
</dbReference>
<dbReference type="EMBL" id="CP059833">
    <property type="protein sequence ID" value="QMV85498.1"/>
    <property type="molecule type" value="Genomic_DNA"/>
</dbReference>
<dbReference type="Proteomes" id="UP000515570">
    <property type="component" value="Chromosome"/>
</dbReference>
<gene>
    <name evidence="1" type="ORF">HW450_01755</name>
</gene>
<dbReference type="InterPro" id="IPR034660">
    <property type="entry name" value="DinB/YfiT-like"/>
</dbReference>
<dbReference type="NCBIfam" id="TIGR03083">
    <property type="entry name" value="maleylpyruvate isomerase family mycothiol-dependent enzyme"/>
    <property type="match status" value="1"/>
</dbReference>
<dbReference type="SUPFAM" id="SSF109854">
    <property type="entry name" value="DinB/YfiT-like putative metalloenzymes"/>
    <property type="match status" value="1"/>
</dbReference>
<proteinExistence type="predicted"/>
<protein>
    <submittedName>
        <fullName evidence="1">TIGR03085 family protein</fullName>
    </submittedName>
</protein>
<dbReference type="InterPro" id="IPR017519">
    <property type="entry name" value="CHP03085"/>
</dbReference>
<sequence length="199" mass="22201">MSFSRTERARLVDTFREVGPHAPTECEGWTAHHLAAHLLLRETSPLATAGMFLSPLAGVTDKAMQRQLDRPFAEVVAQWGRGPRGLWRLLDRKANVAEHFVHHEDVRRAQGLGPRSFTTAESRELYDALRNLKVLLRASRVAVELRPEGFPAIAAGQRDSEERVVISGQVGEILLYLYGRPAQGLDFVGDVEKIKLTSL</sequence>
<evidence type="ECO:0000313" key="2">
    <source>
        <dbReference type="Proteomes" id="UP000515570"/>
    </source>
</evidence>
<organism evidence="1 2">
    <name type="scientific">Corynebacterium hindlerae</name>
    <dbReference type="NCBI Taxonomy" id="699041"/>
    <lineage>
        <taxon>Bacteria</taxon>
        <taxon>Bacillati</taxon>
        <taxon>Actinomycetota</taxon>
        <taxon>Actinomycetes</taxon>
        <taxon>Mycobacteriales</taxon>
        <taxon>Corynebacteriaceae</taxon>
        <taxon>Corynebacterium</taxon>
    </lineage>
</organism>
<dbReference type="RefSeq" id="WP_182386319.1">
    <property type="nucleotide sequence ID" value="NZ_CP059833.1"/>
</dbReference>
<keyword evidence="2" id="KW-1185">Reference proteome</keyword>
<dbReference type="AlphaFoldDB" id="A0A7G5FFV7"/>
<reference evidence="1 2" key="1">
    <citation type="submission" date="2020-07" db="EMBL/GenBank/DDBJ databases">
        <title>non toxigenic Corynebacterium sp. nov from a clinical source.</title>
        <authorList>
            <person name="Bernier A.-M."/>
            <person name="Bernard K."/>
        </authorList>
    </citation>
    <scope>NUCLEOTIDE SEQUENCE [LARGE SCALE GENOMIC DNA]</scope>
    <source>
        <strain evidence="2">NML 93-0612</strain>
    </source>
</reference>
<evidence type="ECO:0000313" key="1">
    <source>
        <dbReference type="EMBL" id="QMV85498.1"/>
    </source>
</evidence>